<feature type="transmembrane region" description="Helical" evidence="5">
    <location>
        <begin position="58"/>
        <end position="76"/>
    </location>
</feature>
<keyword evidence="4 5" id="KW-0472">Membrane</keyword>
<dbReference type="Gene3D" id="1.20.1740.10">
    <property type="entry name" value="Amino acid/polyamine transporter I"/>
    <property type="match status" value="1"/>
</dbReference>
<feature type="transmembrane region" description="Helical" evidence="5">
    <location>
        <begin position="28"/>
        <end position="46"/>
    </location>
</feature>
<comment type="caution">
    <text evidence="7">The sequence shown here is derived from an EMBL/GenBank/DDBJ whole genome shotgun (WGS) entry which is preliminary data.</text>
</comment>
<dbReference type="InterPro" id="IPR004841">
    <property type="entry name" value="AA-permease/SLC12A_dom"/>
</dbReference>
<evidence type="ECO:0000256" key="4">
    <source>
        <dbReference type="ARBA" id="ARBA00023136"/>
    </source>
</evidence>
<dbReference type="PANTHER" id="PTHR43341">
    <property type="entry name" value="AMINO ACID PERMEASE"/>
    <property type="match status" value="1"/>
</dbReference>
<accession>A0A8X7MLF2</accession>
<evidence type="ECO:0000256" key="3">
    <source>
        <dbReference type="ARBA" id="ARBA00022989"/>
    </source>
</evidence>
<comment type="subcellular location">
    <subcellularLocation>
        <location evidence="1">Membrane</location>
        <topology evidence="1">Multi-pass membrane protein</topology>
    </subcellularLocation>
</comment>
<evidence type="ECO:0000256" key="5">
    <source>
        <dbReference type="SAM" id="Phobius"/>
    </source>
</evidence>
<dbReference type="EMBL" id="LWDE02001716">
    <property type="protein sequence ID" value="KAE8239479.1"/>
    <property type="molecule type" value="Genomic_DNA"/>
</dbReference>
<evidence type="ECO:0000313" key="7">
    <source>
        <dbReference type="EMBL" id="KAE8239479.1"/>
    </source>
</evidence>
<protein>
    <recommendedName>
        <fullName evidence="6">Amino acid permease/ SLC12A domain-containing protein</fullName>
    </recommendedName>
</protein>
<reference evidence="7" key="1">
    <citation type="submission" date="2016-04" db="EMBL/GenBank/DDBJ databases">
        <authorList>
            <person name="Nguyen H.D."/>
            <person name="Samba Siva P."/>
            <person name="Cullis J."/>
            <person name="Levesque C.A."/>
            <person name="Hambleton S."/>
        </authorList>
    </citation>
    <scope>NUCLEOTIDE SEQUENCE</scope>
    <source>
        <strain evidence="7">DAOMC 236426</strain>
    </source>
</reference>
<keyword evidence="3 5" id="KW-1133">Transmembrane helix</keyword>
<name>A0A8X7MLF2_9BASI</name>
<gene>
    <name evidence="7" type="ORF">A4X06_0g8245</name>
</gene>
<reference evidence="7" key="2">
    <citation type="journal article" date="2019" name="IMA Fungus">
        <title>Genome sequencing and comparison of five Tilletia species to identify candidate genes for the detection of regulated species infecting wheat.</title>
        <authorList>
            <person name="Nguyen H.D.T."/>
            <person name="Sultana T."/>
            <person name="Kesanakurti P."/>
            <person name="Hambleton S."/>
        </authorList>
    </citation>
    <scope>NUCLEOTIDE SEQUENCE</scope>
    <source>
        <strain evidence="7">DAOMC 236426</strain>
    </source>
</reference>
<evidence type="ECO:0000259" key="6">
    <source>
        <dbReference type="Pfam" id="PF00324"/>
    </source>
</evidence>
<evidence type="ECO:0000313" key="8">
    <source>
        <dbReference type="Proteomes" id="UP000077684"/>
    </source>
</evidence>
<dbReference type="Pfam" id="PF00324">
    <property type="entry name" value="AA_permease"/>
    <property type="match status" value="1"/>
</dbReference>
<sequence>MYIASRTLYNLAADGNAPAIFKRCDRRGVPYVALITAACFCGLAFLNVSSRGAQTFKFFSNTVTAFGALTWIGILSTQIRFRRGLKAQGVSLDVLPYQAPFQPYLS</sequence>
<dbReference type="InterPro" id="IPR050524">
    <property type="entry name" value="APC_YAT"/>
</dbReference>
<evidence type="ECO:0000256" key="2">
    <source>
        <dbReference type="ARBA" id="ARBA00022692"/>
    </source>
</evidence>
<keyword evidence="8" id="KW-1185">Reference proteome</keyword>
<dbReference type="AlphaFoldDB" id="A0A8X7MLF2"/>
<dbReference type="GO" id="GO:0016020">
    <property type="term" value="C:membrane"/>
    <property type="evidence" value="ECO:0007669"/>
    <property type="project" value="UniProtKB-SubCell"/>
</dbReference>
<organism evidence="7 8">
    <name type="scientific">Tilletia controversa</name>
    <name type="common">dwarf bunt fungus</name>
    <dbReference type="NCBI Taxonomy" id="13291"/>
    <lineage>
        <taxon>Eukaryota</taxon>
        <taxon>Fungi</taxon>
        <taxon>Dikarya</taxon>
        <taxon>Basidiomycota</taxon>
        <taxon>Ustilaginomycotina</taxon>
        <taxon>Exobasidiomycetes</taxon>
        <taxon>Tilletiales</taxon>
        <taxon>Tilletiaceae</taxon>
        <taxon>Tilletia</taxon>
    </lineage>
</organism>
<dbReference type="PANTHER" id="PTHR43341:SF9">
    <property type="entry name" value="DICARBOXYLIC AMINO ACID PERMEASE"/>
    <property type="match status" value="1"/>
</dbReference>
<dbReference type="Proteomes" id="UP000077684">
    <property type="component" value="Unassembled WGS sequence"/>
</dbReference>
<feature type="domain" description="Amino acid permease/ SLC12A" evidence="6">
    <location>
        <begin position="1"/>
        <end position="105"/>
    </location>
</feature>
<dbReference type="GO" id="GO:0015171">
    <property type="term" value="F:amino acid transmembrane transporter activity"/>
    <property type="evidence" value="ECO:0007669"/>
    <property type="project" value="TreeGrafter"/>
</dbReference>
<proteinExistence type="predicted"/>
<keyword evidence="2 5" id="KW-0812">Transmembrane</keyword>
<evidence type="ECO:0000256" key="1">
    <source>
        <dbReference type="ARBA" id="ARBA00004141"/>
    </source>
</evidence>